<dbReference type="EMBL" id="CP014672">
    <property type="protein sequence ID" value="ANW97839.1"/>
    <property type="molecule type" value="Genomic_DNA"/>
</dbReference>
<evidence type="ECO:0000313" key="3">
    <source>
        <dbReference type="EMBL" id="ANW97839.1"/>
    </source>
</evidence>
<evidence type="ECO:0000313" key="4">
    <source>
        <dbReference type="Proteomes" id="UP000092971"/>
    </source>
</evidence>
<sequence length="261" mass="29544">MLLDKFHNRYIVKGTIVAETPIHIGAGNESIDPVETDNAVIKDKDGKPYIPGSSLKGALRSWLETFLRGSGSKLVGEKKPCLIVDKPCIDPSDKEIKKWLEEIKEKYEGKDDADRFVAEEIYRKLCPICRVFGSHYFASKITINDCRLKDEKTYIETRDRVAIDRDTGTASQGKKYDFEQVAAGTKFDFYMTADNLDEENEKILKIIIKVLESGNFTVGGKTSIGLGRIKLCDAKVYRIDQNSLESYLFNGLSEEMGWQYV</sequence>
<dbReference type="AlphaFoldDB" id="A0A1B1YAT8"/>
<evidence type="ECO:0000259" key="2">
    <source>
        <dbReference type="Pfam" id="PF03787"/>
    </source>
</evidence>
<dbReference type="RefSeq" id="WP_015358040.1">
    <property type="nucleotide sequence ID" value="NZ_CP014672.1"/>
</dbReference>
<dbReference type="NCBIfam" id="TIGR02581">
    <property type="entry name" value="cas_cyan_RAMP"/>
    <property type="match status" value="1"/>
</dbReference>
<dbReference type="Proteomes" id="UP000092971">
    <property type="component" value="Chromosome"/>
</dbReference>
<reference evidence="3 4" key="1">
    <citation type="submission" date="2016-02" db="EMBL/GenBank/DDBJ databases">
        <title>Comparison of Clostridium stercorarium subspecies using comparative genomics and transcriptomics.</title>
        <authorList>
            <person name="Schellenberg J."/>
            <person name="Thallinger G."/>
            <person name="Levin D.B."/>
            <person name="Zhang X."/>
            <person name="Alvare G."/>
            <person name="Fristensky B."/>
            <person name="Sparling R."/>
        </authorList>
    </citation>
    <scope>NUCLEOTIDE SEQUENCE [LARGE SCALE GENOMIC DNA]</scope>
    <source>
        <strain evidence="3 4">DSM 2910</strain>
    </source>
</reference>
<evidence type="ECO:0000256" key="1">
    <source>
        <dbReference type="ARBA" id="ARBA00023118"/>
    </source>
</evidence>
<dbReference type="Pfam" id="PF03787">
    <property type="entry name" value="RAMPs"/>
    <property type="match status" value="1"/>
</dbReference>
<feature type="domain" description="CRISPR type III-associated protein" evidence="2">
    <location>
        <begin position="15"/>
        <end position="230"/>
    </location>
</feature>
<dbReference type="GO" id="GO:0051607">
    <property type="term" value="P:defense response to virus"/>
    <property type="evidence" value="ECO:0007669"/>
    <property type="project" value="UniProtKB-KW"/>
</dbReference>
<dbReference type="PANTHER" id="PTHR35579:SF6">
    <property type="entry name" value="DUF324 DOMAIN-CONTAINING PROTEIN"/>
    <property type="match status" value="1"/>
</dbReference>
<accession>A0A1B1YAT8</accession>
<dbReference type="InterPro" id="IPR005537">
    <property type="entry name" value="RAMP_III_fam"/>
</dbReference>
<dbReference type="OrthoDB" id="1063910at2"/>
<proteinExistence type="predicted"/>
<dbReference type="PANTHER" id="PTHR35579">
    <property type="entry name" value="CRISPR SYSTEM CMS ENDORIBONUCLEASE CSM3"/>
    <property type="match status" value="1"/>
</dbReference>
<organism evidence="3 4">
    <name type="scientific">Thermoclostridium stercorarium subsp. thermolacticum DSM 2910</name>
    <dbReference type="NCBI Taxonomy" id="1121336"/>
    <lineage>
        <taxon>Bacteria</taxon>
        <taxon>Bacillati</taxon>
        <taxon>Bacillota</taxon>
        <taxon>Clostridia</taxon>
        <taxon>Eubacteriales</taxon>
        <taxon>Oscillospiraceae</taxon>
        <taxon>Thermoclostridium</taxon>
    </lineage>
</organism>
<dbReference type="InterPro" id="IPR052216">
    <property type="entry name" value="CRISPR_Csm3_endoribonuclease"/>
</dbReference>
<gene>
    <name evidence="3" type="ORF">CSTERTH_01700</name>
</gene>
<protein>
    <submittedName>
        <fullName evidence="3">Type III-B CRISPR module RAMP protein Cmr6</fullName>
    </submittedName>
</protein>
<keyword evidence="1" id="KW-0051">Antiviral defense</keyword>
<name>A0A1B1YAT8_THEST</name>
<dbReference type="InterPro" id="IPR013411">
    <property type="entry name" value="CRISPR-assoc_RAMP_Csx7"/>
</dbReference>